<accession>W1XI25</accession>
<proteinExistence type="predicted"/>
<reference evidence="1" key="1">
    <citation type="submission" date="2013-12" db="EMBL/GenBank/DDBJ databases">
        <title>A Varibaculum cambriense genome reconstructed from a premature infant gut community with otherwise low bacterial novelty that shifts toward anaerobic metabolism during the third week of life.</title>
        <authorList>
            <person name="Brown C.T."/>
            <person name="Sharon I."/>
            <person name="Thomas B.C."/>
            <person name="Castelle C.J."/>
            <person name="Morowitz M.J."/>
            <person name="Banfield J.F."/>
        </authorList>
    </citation>
    <scope>NUCLEOTIDE SEQUENCE</scope>
</reference>
<organism evidence="1">
    <name type="scientific">human gut metagenome</name>
    <dbReference type="NCBI Taxonomy" id="408170"/>
    <lineage>
        <taxon>unclassified sequences</taxon>
        <taxon>metagenomes</taxon>
        <taxon>organismal metagenomes</taxon>
    </lineage>
</organism>
<feature type="non-terminal residue" evidence="1">
    <location>
        <position position="1"/>
    </location>
</feature>
<name>W1XI25_9ZZZZ</name>
<comment type="caution">
    <text evidence="1">The sequence shown here is derived from an EMBL/GenBank/DDBJ whole genome shotgun (WGS) entry which is preliminary data.</text>
</comment>
<sequence>NKVIDVLWGERTDLTTSQIKAINSFYSRQDKRPLLTDLYKSILIDSLWPNGRSTVRQWNLFNVYLAIIIYNTILNYNIENCALRYALYVYLIYTII</sequence>
<gene>
    <name evidence="1" type="ORF">Q604_UNBC16718G0001</name>
</gene>
<feature type="non-terminal residue" evidence="1">
    <location>
        <position position="96"/>
    </location>
</feature>
<evidence type="ECO:0000313" key="1">
    <source>
        <dbReference type="EMBL" id="ETJ28469.1"/>
    </source>
</evidence>
<dbReference type="AlphaFoldDB" id="W1XI25"/>
<dbReference type="EMBL" id="AZMM01016718">
    <property type="protein sequence ID" value="ETJ28469.1"/>
    <property type="molecule type" value="Genomic_DNA"/>
</dbReference>
<protein>
    <submittedName>
        <fullName evidence="1">Uncharacterized protein</fullName>
    </submittedName>
</protein>